<evidence type="ECO:0000256" key="1">
    <source>
        <dbReference type="ARBA" id="ARBA00004141"/>
    </source>
</evidence>
<evidence type="ECO:0000313" key="10">
    <source>
        <dbReference type="Proteomes" id="UP001266305"/>
    </source>
</evidence>
<dbReference type="InterPro" id="IPR000832">
    <property type="entry name" value="GPCR_2_secretin-like"/>
</dbReference>
<evidence type="ECO:0000256" key="7">
    <source>
        <dbReference type="SAM" id="Phobius"/>
    </source>
</evidence>
<keyword evidence="10" id="KW-1185">Reference proteome</keyword>
<keyword evidence="5 7" id="KW-0472">Membrane</keyword>
<proteinExistence type="predicted"/>
<evidence type="ECO:0000256" key="3">
    <source>
        <dbReference type="ARBA" id="ARBA00022729"/>
    </source>
</evidence>
<comment type="subcellular location">
    <subcellularLocation>
        <location evidence="1">Membrane</location>
        <topology evidence="1">Multi-pass membrane protein</topology>
    </subcellularLocation>
</comment>
<evidence type="ECO:0000256" key="6">
    <source>
        <dbReference type="ARBA" id="ARBA00023157"/>
    </source>
</evidence>
<dbReference type="PANTHER" id="PTHR45620:SF2">
    <property type="entry name" value="CORTICOTROPIN-RELEASING FACTOR RECEPTOR 1"/>
    <property type="match status" value="1"/>
</dbReference>
<evidence type="ECO:0000259" key="8">
    <source>
        <dbReference type="PROSITE" id="PS50261"/>
    </source>
</evidence>
<dbReference type="InterPro" id="IPR050332">
    <property type="entry name" value="GPCR_2"/>
</dbReference>
<dbReference type="PRINTS" id="PR00249">
    <property type="entry name" value="GPCRSECRETIN"/>
</dbReference>
<dbReference type="CDD" id="cd15445">
    <property type="entry name" value="7tmB1_CRF-R1"/>
    <property type="match status" value="1"/>
</dbReference>
<comment type="caution">
    <text evidence="9">The sequence shown here is derived from an EMBL/GenBank/DDBJ whole genome shotgun (WGS) entry which is preliminary data.</text>
</comment>
<feature type="transmembrane region" description="Helical" evidence="7">
    <location>
        <begin position="321"/>
        <end position="344"/>
    </location>
</feature>
<name>A0ABQ9VNH9_SAGOE</name>
<keyword evidence="9" id="KW-0675">Receptor</keyword>
<accession>A0ABQ9VNH9</accession>
<keyword evidence="4 7" id="KW-1133">Transmembrane helix</keyword>
<feature type="transmembrane region" description="Helical" evidence="7">
    <location>
        <begin position="44"/>
        <end position="65"/>
    </location>
</feature>
<keyword evidence="6" id="KW-1015">Disulfide bond</keyword>
<feature type="transmembrane region" description="Helical" evidence="7">
    <location>
        <begin position="203"/>
        <end position="226"/>
    </location>
</feature>
<dbReference type="InterPro" id="IPR017983">
    <property type="entry name" value="GPCR_2_secretin-like_CS"/>
</dbReference>
<feature type="transmembrane region" description="Helical" evidence="7">
    <location>
        <begin position="248"/>
        <end position="269"/>
    </location>
</feature>
<dbReference type="EMBL" id="JASSZA010000005">
    <property type="protein sequence ID" value="KAK2110941.1"/>
    <property type="molecule type" value="Genomic_DNA"/>
</dbReference>
<protein>
    <submittedName>
        <fullName evidence="9">Corticotropin-releasing factor receptor 1</fullName>
    </submittedName>
</protein>
<feature type="domain" description="G-protein coupled receptors family 2 profile 2" evidence="8">
    <location>
        <begin position="42"/>
        <end position="345"/>
    </location>
</feature>
<gene>
    <name evidence="9" type="primary">CRHR1_1</name>
    <name evidence="9" type="ORF">P7K49_010687</name>
</gene>
<dbReference type="InterPro" id="IPR003051">
    <property type="entry name" value="GPCR_2_CRF_rcpt"/>
</dbReference>
<keyword evidence="3" id="KW-0732">Signal</keyword>
<dbReference type="SUPFAM" id="SSF81321">
    <property type="entry name" value="Family A G protein-coupled receptor-like"/>
    <property type="match status" value="1"/>
</dbReference>
<dbReference type="Proteomes" id="UP001266305">
    <property type="component" value="Unassembled WGS sequence"/>
</dbReference>
<keyword evidence="2 7" id="KW-0812">Transmembrane</keyword>
<dbReference type="InterPro" id="IPR017981">
    <property type="entry name" value="GPCR_2-like_7TM"/>
</dbReference>
<evidence type="ECO:0000313" key="9">
    <source>
        <dbReference type="EMBL" id="KAK2110941.1"/>
    </source>
</evidence>
<evidence type="ECO:0000256" key="2">
    <source>
        <dbReference type="ARBA" id="ARBA00022692"/>
    </source>
</evidence>
<dbReference type="PANTHER" id="PTHR45620">
    <property type="entry name" value="PDF RECEPTOR-LIKE PROTEIN-RELATED"/>
    <property type="match status" value="1"/>
</dbReference>
<feature type="transmembrane region" description="Helical" evidence="7">
    <location>
        <begin position="290"/>
        <end position="309"/>
    </location>
</feature>
<reference evidence="9 10" key="1">
    <citation type="submission" date="2023-05" db="EMBL/GenBank/DDBJ databases">
        <title>B98-5 Cell Line De Novo Hybrid Assembly: An Optical Mapping Approach.</title>
        <authorList>
            <person name="Kananen K."/>
            <person name="Auerbach J.A."/>
            <person name="Kautto E."/>
            <person name="Blachly J.S."/>
        </authorList>
    </citation>
    <scope>NUCLEOTIDE SEQUENCE [LARGE SCALE GENOMIC DNA]</scope>
    <source>
        <strain evidence="9">B95-8</strain>
        <tissue evidence="9">Cell line</tissue>
    </source>
</reference>
<sequence length="393" mass="44653">MGGEEKSQENGVSAAERSTWCSNRVEAWADASKKSKVHYHVAVIINYLGHCISLVALLVAFVLFLRLRCLGPSATAKDAGGRARDGDRSIRCLRNIIHWNLISAFILRNATWFVVQLTMSPEVQQSNVVSGRATRSEEWDPRVCPVLPGGGPGPGLDAAPAPIIISAAYNYFHVTNFFWMFGEGCYLHTAVVLTYSTEWLRKWVFICIGWGELRSVPFPIIVAWAIGKLYYDNEKCWFGKRPGVYTDYIYQGPMILVLLINFIFLFNIVRILMTKLRASTTSETIQYRKAVKATLVLLPLLGITYMLFFVNPGEDEVSRVIFIYFNSFLESFQGFFVSVFYCFLNSEVRSAIRKRWHRWQDKHSIRARVARAMSIPTSPTRVSFHSIKQSTAV</sequence>
<dbReference type="PRINTS" id="PR01279">
    <property type="entry name" value="CRFRECEPTOR"/>
</dbReference>
<evidence type="ECO:0000256" key="4">
    <source>
        <dbReference type="ARBA" id="ARBA00022989"/>
    </source>
</evidence>
<dbReference type="Pfam" id="PF00002">
    <property type="entry name" value="7tm_2"/>
    <property type="match status" value="1"/>
</dbReference>
<evidence type="ECO:0000256" key="5">
    <source>
        <dbReference type="ARBA" id="ARBA00023136"/>
    </source>
</evidence>
<dbReference type="Gene3D" id="1.20.1070.10">
    <property type="entry name" value="Rhodopsin 7-helix transmembrane proteins"/>
    <property type="match status" value="1"/>
</dbReference>
<dbReference type="PROSITE" id="PS00650">
    <property type="entry name" value="G_PROTEIN_RECEP_F2_2"/>
    <property type="match status" value="1"/>
</dbReference>
<organism evidence="9 10">
    <name type="scientific">Saguinus oedipus</name>
    <name type="common">Cotton-top tamarin</name>
    <name type="synonym">Oedipomidas oedipus</name>
    <dbReference type="NCBI Taxonomy" id="9490"/>
    <lineage>
        <taxon>Eukaryota</taxon>
        <taxon>Metazoa</taxon>
        <taxon>Chordata</taxon>
        <taxon>Craniata</taxon>
        <taxon>Vertebrata</taxon>
        <taxon>Euteleostomi</taxon>
        <taxon>Mammalia</taxon>
        <taxon>Eutheria</taxon>
        <taxon>Euarchontoglires</taxon>
        <taxon>Primates</taxon>
        <taxon>Haplorrhini</taxon>
        <taxon>Platyrrhini</taxon>
        <taxon>Cebidae</taxon>
        <taxon>Callitrichinae</taxon>
        <taxon>Saguinus</taxon>
    </lineage>
</organism>
<dbReference type="PROSITE" id="PS50261">
    <property type="entry name" value="G_PROTEIN_RECEP_F2_4"/>
    <property type="match status" value="1"/>
</dbReference>